<sequence>MFDVMQQVLKVGLIGLGNMGRNHLRVLSMLKGVDLAFVADANAEVAARAGEVHGIPGVVDPTPLLADVDAVVICTPTVTHADYIRLAAAHVKNIFVEKPLAATLDEAREIATFARDKGLNVQVGFIERFNPAVQALKTVLDRTERVISLDFTRTNKVSARITDVDVVTDLMIHDIDLALYLNGPAQSVAAHGFAHGNMIDFASALITHENGQFSRIQASRVTDKKIRQIEGTCVDMFVDCDLLRKEILINRQSEARDSGSLPYAISAIQEAVAVPPQEALLSELQAFMASCRQPAAGQVPGVDAGVDAMKICAQIQAAVQA</sequence>
<dbReference type="GO" id="GO:0000166">
    <property type="term" value="F:nucleotide binding"/>
    <property type="evidence" value="ECO:0007669"/>
    <property type="project" value="InterPro"/>
</dbReference>
<dbReference type="AlphaFoldDB" id="A0A2G5FJU1"/>
<dbReference type="PANTHER" id="PTHR43377">
    <property type="entry name" value="BILIVERDIN REDUCTASE A"/>
    <property type="match status" value="1"/>
</dbReference>
<evidence type="ECO:0000259" key="2">
    <source>
        <dbReference type="Pfam" id="PF22725"/>
    </source>
</evidence>
<accession>A0A2G5FJU1</accession>
<dbReference type="Pfam" id="PF22725">
    <property type="entry name" value="GFO_IDH_MocA_C3"/>
    <property type="match status" value="1"/>
</dbReference>
<proteinExistence type="predicted"/>
<comment type="caution">
    <text evidence="3">The sequence shown here is derived from an EMBL/GenBank/DDBJ whole genome shotgun (WGS) entry which is preliminary data.</text>
</comment>
<organism evidence="3 4">
    <name type="scientific">Pseudomonas sediminis</name>
    <dbReference type="NCBI Taxonomy" id="1691904"/>
    <lineage>
        <taxon>Bacteria</taxon>
        <taxon>Pseudomonadati</taxon>
        <taxon>Pseudomonadota</taxon>
        <taxon>Gammaproteobacteria</taxon>
        <taxon>Pseudomonadales</taxon>
        <taxon>Pseudomonadaceae</taxon>
        <taxon>Pseudomonas</taxon>
    </lineage>
</organism>
<feature type="domain" description="Gfo/Idh/MocA-like oxidoreductase N-terminal" evidence="1">
    <location>
        <begin position="9"/>
        <end position="125"/>
    </location>
</feature>
<protein>
    <submittedName>
        <fullName evidence="3">Oxidoreductase</fullName>
    </submittedName>
</protein>
<gene>
    <name evidence="3" type="ORF">CDO35_14305</name>
</gene>
<name>A0A2G5FJU1_9PSED</name>
<dbReference type="Gene3D" id="3.40.50.720">
    <property type="entry name" value="NAD(P)-binding Rossmann-like Domain"/>
    <property type="match status" value="1"/>
</dbReference>
<evidence type="ECO:0000313" key="4">
    <source>
        <dbReference type="Proteomes" id="UP000229504"/>
    </source>
</evidence>
<evidence type="ECO:0000259" key="1">
    <source>
        <dbReference type="Pfam" id="PF01408"/>
    </source>
</evidence>
<dbReference type="InterPro" id="IPR036291">
    <property type="entry name" value="NAD(P)-bd_dom_sf"/>
</dbReference>
<dbReference type="Pfam" id="PF01408">
    <property type="entry name" value="GFO_IDH_MocA"/>
    <property type="match status" value="1"/>
</dbReference>
<reference evidence="4" key="1">
    <citation type="submission" date="2017-06" db="EMBL/GenBank/DDBJ databases">
        <authorList>
            <person name="Rastogi G."/>
            <person name="Vaishampayan P."/>
            <person name="Seuylemezian A."/>
        </authorList>
    </citation>
    <scope>NUCLEOTIDE SEQUENCE [LARGE SCALE GENOMIC DNA]</scope>
    <source>
        <strain evidence="4">PI11</strain>
    </source>
</reference>
<dbReference type="InterPro" id="IPR055170">
    <property type="entry name" value="GFO_IDH_MocA-like_dom"/>
</dbReference>
<feature type="domain" description="GFO/IDH/MocA-like oxidoreductase" evidence="2">
    <location>
        <begin position="166"/>
        <end position="224"/>
    </location>
</feature>
<dbReference type="Proteomes" id="UP000229504">
    <property type="component" value="Unassembled WGS sequence"/>
</dbReference>
<dbReference type="InterPro" id="IPR051450">
    <property type="entry name" value="Gfo/Idh/MocA_Oxidoreductases"/>
</dbReference>
<evidence type="ECO:0000313" key="3">
    <source>
        <dbReference type="EMBL" id="PIA68266.1"/>
    </source>
</evidence>
<dbReference type="PANTHER" id="PTHR43377:SF1">
    <property type="entry name" value="BILIVERDIN REDUCTASE A"/>
    <property type="match status" value="1"/>
</dbReference>
<dbReference type="InterPro" id="IPR000683">
    <property type="entry name" value="Gfo/Idh/MocA-like_OxRdtase_N"/>
</dbReference>
<dbReference type="SUPFAM" id="SSF55347">
    <property type="entry name" value="Glyceraldehyde-3-phosphate dehydrogenase-like, C-terminal domain"/>
    <property type="match status" value="1"/>
</dbReference>
<dbReference type="Gene3D" id="3.30.360.10">
    <property type="entry name" value="Dihydrodipicolinate Reductase, domain 2"/>
    <property type="match status" value="1"/>
</dbReference>
<dbReference type="EMBL" id="NIQU01000005">
    <property type="protein sequence ID" value="PIA68266.1"/>
    <property type="molecule type" value="Genomic_DNA"/>
</dbReference>
<dbReference type="SUPFAM" id="SSF51735">
    <property type="entry name" value="NAD(P)-binding Rossmann-fold domains"/>
    <property type="match status" value="1"/>
</dbReference>